<evidence type="ECO:0000313" key="6">
    <source>
        <dbReference type="EnsemblMetazoa" id="HelroP177694"/>
    </source>
</evidence>
<dbReference type="Gene3D" id="3.30.505.10">
    <property type="entry name" value="SH2 domain"/>
    <property type="match status" value="1"/>
</dbReference>
<reference evidence="7" key="1">
    <citation type="submission" date="2012-12" db="EMBL/GenBank/DDBJ databases">
        <authorList>
            <person name="Hellsten U."/>
            <person name="Grimwood J."/>
            <person name="Chapman J.A."/>
            <person name="Shapiro H."/>
            <person name="Aerts A."/>
            <person name="Otillar R.P."/>
            <person name="Terry A.Y."/>
            <person name="Boore J.L."/>
            <person name="Simakov O."/>
            <person name="Marletaz F."/>
            <person name="Cho S.-J."/>
            <person name="Edsinger-Gonzales E."/>
            <person name="Havlak P."/>
            <person name="Kuo D.-H."/>
            <person name="Larsson T."/>
            <person name="Lv J."/>
            <person name="Arendt D."/>
            <person name="Savage R."/>
            <person name="Osoegawa K."/>
            <person name="de Jong P."/>
            <person name="Lindberg D.R."/>
            <person name="Seaver E.C."/>
            <person name="Weisblat D.A."/>
            <person name="Putnam N.H."/>
            <person name="Grigoriev I.V."/>
            <person name="Rokhsar D.S."/>
        </authorList>
    </citation>
    <scope>NUCLEOTIDE SEQUENCE</scope>
</reference>
<dbReference type="PANTHER" id="PTHR10155:SF5">
    <property type="entry name" value="SUPPRESSOR OF CYTOKINE SIGNALING 7"/>
    <property type="match status" value="1"/>
</dbReference>
<accession>T1FC33</accession>
<feature type="domain" description="SH2" evidence="4">
    <location>
        <begin position="24"/>
        <end position="157"/>
    </location>
</feature>
<name>T1FC33_HELRO</name>
<reference evidence="5 7" key="2">
    <citation type="journal article" date="2013" name="Nature">
        <title>Insights into bilaterian evolution from three spiralian genomes.</title>
        <authorList>
            <person name="Simakov O."/>
            <person name="Marletaz F."/>
            <person name="Cho S.J."/>
            <person name="Edsinger-Gonzales E."/>
            <person name="Havlak P."/>
            <person name="Hellsten U."/>
            <person name="Kuo D.H."/>
            <person name="Larsson T."/>
            <person name="Lv J."/>
            <person name="Arendt D."/>
            <person name="Savage R."/>
            <person name="Osoegawa K."/>
            <person name="de Jong P."/>
            <person name="Grimwood J."/>
            <person name="Chapman J.A."/>
            <person name="Shapiro H."/>
            <person name="Aerts A."/>
            <person name="Otillar R.P."/>
            <person name="Terry A.Y."/>
            <person name="Boore J.L."/>
            <person name="Grigoriev I.V."/>
            <person name="Lindberg D.R."/>
            <person name="Seaver E.C."/>
            <person name="Weisblat D.A."/>
            <person name="Putnam N.H."/>
            <person name="Rokhsar D.S."/>
        </authorList>
    </citation>
    <scope>NUCLEOTIDE SEQUENCE</scope>
</reference>
<dbReference type="STRING" id="6412.T1FC33"/>
<evidence type="ECO:0000313" key="7">
    <source>
        <dbReference type="Proteomes" id="UP000015101"/>
    </source>
</evidence>
<dbReference type="RefSeq" id="XP_009024105.1">
    <property type="nucleotide sequence ID" value="XM_009025857.1"/>
</dbReference>
<dbReference type="AlphaFoldDB" id="T1FC33"/>
<keyword evidence="1 2" id="KW-0727">SH2 domain</keyword>
<dbReference type="SMART" id="SM00252">
    <property type="entry name" value="SH2"/>
    <property type="match status" value="1"/>
</dbReference>
<dbReference type="OrthoDB" id="5979828at2759"/>
<dbReference type="CTD" id="20206382"/>
<keyword evidence="7" id="KW-1185">Reference proteome</keyword>
<reference evidence="6" key="3">
    <citation type="submission" date="2015-06" db="UniProtKB">
        <authorList>
            <consortium name="EnsemblMetazoa"/>
        </authorList>
    </citation>
    <scope>IDENTIFICATION</scope>
</reference>
<dbReference type="PROSITE" id="PS50001">
    <property type="entry name" value="SH2"/>
    <property type="match status" value="1"/>
</dbReference>
<dbReference type="InterPro" id="IPR036860">
    <property type="entry name" value="SH2_dom_sf"/>
</dbReference>
<protein>
    <recommendedName>
        <fullName evidence="4">SH2 domain-containing protein</fullName>
    </recommendedName>
</protein>
<dbReference type="InParanoid" id="T1FC33"/>
<dbReference type="GeneID" id="20206382"/>
<dbReference type="eggNOG" id="KOG4566">
    <property type="taxonomic scope" value="Eukaryota"/>
</dbReference>
<dbReference type="EMBL" id="KB097304">
    <property type="protein sequence ID" value="ESN97639.1"/>
    <property type="molecule type" value="Genomic_DNA"/>
</dbReference>
<dbReference type="HOGENOM" id="CLU_1604517_0_0_1"/>
<dbReference type="EMBL" id="AMQM01006137">
    <property type="status" value="NOT_ANNOTATED_CDS"/>
    <property type="molecule type" value="Genomic_DNA"/>
</dbReference>
<dbReference type="KEGG" id="hro:HELRODRAFT_177694"/>
<feature type="signal peptide" evidence="3">
    <location>
        <begin position="1"/>
        <end position="27"/>
    </location>
</feature>
<evidence type="ECO:0000256" key="2">
    <source>
        <dbReference type="PROSITE-ProRule" id="PRU00191"/>
    </source>
</evidence>
<evidence type="ECO:0000313" key="5">
    <source>
        <dbReference type="EMBL" id="ESN97639.1"/>
    </source>
</evidence>
<gene>
    <name evidence="6" type="primary">20206382</name>
    <name evidence="5" type="ORF">HELRODRAFT_177694</name>
</gene>
<organism evidence="6 7">
    <name type="scientific">Helobdella robusta</name>
    <name type="common">Californian leech</name>
    <dbReference type="NCBI Taxonomy" id="6412"/>
    <lineage>
        <taxon>Eukaryota</taxon>
        <taxon>Metazoa</taxon>
        <taxon>Spiralia</taxon>
        <taxon>Lophotrochozoa</taxon>
        <taxon>Annelida</taxon>
        <taxon>Clitellata</taxon>
        <taxon>Hirudinea</taxon>
        <taxon>Rhynchobdellida</taxon>
        <taxon>Glossiphoniidae</taxon>
        <taxon>Helobdella</taxon>
    </lineage>
</organism>
<evidence type="ECO:0000256" key="1">
    <source>
        <dbReference type="ARBA" id="ARBA00022999"/>
    </source>
</evidence>
<dbReference type="Proteomes" id="UP000015101">
    <property type="component" value="Unassembled WGS sequence"/>
</dbReference>
<dbReference type="PANTHER" id="PTHR10155">
    <property type="entry name" value="PHOSPHATIDYLINOSITOL 3-KINASE REGULATORY SUBUNIT"/>
    <property type="match status" value="1"/>
</dbReference>
<dbReference type="EMBL" id="AMQM01006136">
    <property type="status" value="NOT_ANNOTATED_CDS"/>
    <property type="molecule type" value="Genomic_DNA"/>
</dbReference>
<dbReference type="SUPFAM" id="SSF55550">
    <property type="entry name" value="SH2 domain"/>
    <property type="match status" value="1"/>
</dbReference>
<proteinExistence type="predicted"/>
<evidence type="ECO:0000256" key="3">
    <source>
        <dbReference type="SAM" id="SignalP"/>
    </source>
</evidence>
<keyword evidence="3" id="KW-0732">Signal</keyword>
<sequence length="166" mass="18746">MLLLLMMMMMWMLLLLLLLLLKEWYWGSLNFEEAEVKLSKSPDGWFLVRDSSDERYILSVSFRSEGRTHHTRIEHHSGVFSFYTQRMKSGSTTSENAGATLSQSSAVAVVGHGASTSIVEFIEDAVRRSKLGECLYYLPGSISSETPPTPVKLLYPLSRFADVSKE</sequence>
<evidence type="ECO:0000259" key="4">
    <source>
        <dbReference type="PROSITE" id="PS50001"/>
    </source>
</evidence>
<dbReference type="Pfam" id="PF00017">
    <property type="entry name" value="SH2"/>
    <property type="match status" value="1"/>
</dbReference>
<dbReference type="InterPro" id="IPR000980">
    <property type="entry name" value="SH2"/>
</dbReference>
<feature type="chain" id="PRO_5010980562" description="SH2 domain-containing protein" evidence="3">
    <location>
        <begin position="28"/>
        <end position="166"/>
    </location>
</feature>
<dbReference type="EnsemblMetazoa" id="HelroT177694">
    <property type="protein sequence ID" value="HelroP177694"/>
    <property type="gene ID" value="HelroG177694"/>
</dbReference>